<evidence type="ECO:0000313" key="2">
    <source>
        <dbReference type="EMBL" id="KAH0561061.1"/>
    </source>
</evidence>
<dbReference type="PANTHER" id="PTHR33480:SF1">
    <property type="entry name" value="TYR RECOMBINASE DOMAIN-CONTAINING PROTEIN"/>
    <property type="match status" value="1"/>
</dbReference>
<name>A0AAV7IXN8_COTGL</name>
<dbReference type="PANTHER" id="PTHR33480">
    <property type="entry name" value="SET DOMAIN-CONTAINING PROTEIN-RELATED"/>
    <property type="match status" value="1"/>
</dbReference>
<sequence>MNWSTNVRLMLTKMDLKVLLMITCRKVHKLSFDAETKHSDSSYEPAESEGSIENEEYLVDNVTEGENSNSENTGSGNVEECNNVSQNTSTSTLNCSSNVNGHAGWDDSNVEAELTIKKGNLKKNTCCFCEKEYFKIARRLEMVHETEREVQDIMKLEKKSAGRMDQIALLRKRGNHMFNMNQRRKADGTPGLLKVARCPNKTSNRGGGYYAVCSKCEGWYTKNNIRHHFRDCQNGAKSSKGILARARRIQGQIHERASDAMRHKITLYVKLTENVKLIRYDLMIILFGNEECTKYKKRNLAQMIRGKLSLLTCFLVVMKDVDSSVNEETGFYKEPSRASEITTNISKIDQIFIKECIINKDRVKKKDVEKFLSLCKQGFANIINRTVNETHITQQRNKVVELPNTTDIQRFSRAWRDLAEATLFSYNFLTGKELEKWNGWS</sequence>
<accession>A0AAV7IXN8</accession>
<feature type="region of interest" description="Disordered" evidence="1">
    <location>
        <begin position="64"/>
        <end position="91"/>
    </location>
</feature>
<dbReference type="EMBL" id="JAHXZJ010000374">
    <property type="protein sequence ID" value="KAH0561061.1"/>
    <property type="molecule type" value="Genomic_DNA"/>
</dbReference>
<evidence type="ECO:0000256" key="1">
    <source>
        <dbReference type="SAM" id="MobiDB-lite"/>
    </source>
</evidence>
<protein>
    <submittedName>
        <fullName evidence="2">Uncharacterized protein</fullName>
    </submittedName>
</protein>
<proteinExistence type="predicted"/>
<gene>
    <name evidence="2" type="ORF">KQX54_011980</name>
</gene>
<comment type="caution">
    <text evidence="2">The sequence shown here is derived from an EMBL/GenBank/DDBJ whole genome shotgun (WGS) entry which is preliminary data.</text>
</comment>
<dbReference type="AlphaFoldDB" id="A0AAV7IXN8"/>
<evidence type="ECO:0000313" key="3">
    <source>
        <dbReference type="Proteomes" id="UP000826195"/>
    </source>
</evidence>
<reference evidence="2 3" key="1">
    <citation type="journal article" date="2021" name="J. Hered.">
        <title>A chromosome-level genome assembly of the parasitoid wasp, Cotesia glomerata (Hymenoptera: Braconidae).</title>
        <authorList>
            <person name="Pinto B.J."/>
            <person name="Weis J.J."/>
            <person name="Gamble T."/>
            <person name="Ode P.J."/>
            <person name="Paul R."/>
            <person name="Zaspel J.M."/>
        </authorList>
    </citation>
    <scope>NUCLEOTIDE SEQUENCE [LARGE SCALE GENOMIC DNA]</scope>
    <source>
        <strain evidence="2">CgM1</strain>
    </source>
</reference>
<feature type="region of interest" description="Disordered" evidence="1">
    <location>
        <begin position="35"/>
        <end position="54"/>
    </location>
</feature>
<dbReference type="Proteomes" id="UP000826195">
    <property type="component" value="Unassembled WGS sequence"/>
</dbReference>
<keyword evidence="3" id="KW-1185">Reference proteome</keyword>
<organism evidence="2 3">
    <name type="scientific">Cotesia glomerata</name>
    <name type="common">Lepidopteran parasitic wasp</name>
    <name type="synonym">Apanteles glomeratus</name>
    <dbReference type="NCBI Taxonomy" id="32391"/>
    <lineage>
        <taxon>Eukaryota</taxon>
        <taxon>Metazoa</taxon>
        <taxon>Ecdysozoa</taxon>
        <taxon>Arthropoda</taxon>
        <taxon>Hexapoda</taxon>
        <taxon>Insecta</taxon>
        <taxon>Pterygota</taxon>
        <taxon>Neoptera</taxon>
        <taxon>Endopterygota</taxon>
        <taxon>Hymenoptera</taxon>
        <taxon>Apocrita</taxon>
        <taxon>Ichneumonoidea</taxon>
        <taxon>Braconidae</taxon>
        <taxon>Microgastrinae</taxon>
        <taxon>Cotesia</taxon>
    </lineage>
</organism>